<dbReference type="Gene3D" id="1.10.1660.10">
    <property type="match status" value="1"/>
</dbReference>
<keyword evidence="1 3" id="KW-0238">DNA-binding</keyword>
<dbReference type="Pfam" id="PF13411">
    <property type="entry name" value="MerR_1"/>
    <property type="match status" value="1"/>
</dbReference>
<dbReference type="InterPro" id="IPR009061">
    <property type="entry name" value="DNA-bd_dom_put_sf"/>
</dbReference>
<dbReference type="PANTHER" id="PTHR30204">
    <property type="entry name" value="REDOX-CYCLING DRUG-SENSING TRANSCRIPTIONAL ACTIVATOR SOXR"/>
    <property type="match status" value="1"/>
</dbReference>
<proteinExistence type="predicted"/>
<dbReference type="EMBL" id="VFPN01000001">
    <property type="protein sequence ID" value="TQM66265.1"/>
    <property type="molecule type" value="Genomic_DNA"/>
</dbReference>
<keyword evidence="4" id="KW-1185">Reference proteome</keyword>
<sequence length="122" mass="13960">MKIGELSARTGVVARLLRYYEEQELLFPERTANGYRAYAESDVERVRNIRELLDSGIPTWIIRRILPCVMNCGSPSDASVVPSIDAETARVLNQERERLTCKVECLTRNRDAIALYLSKAQW</sequence>
<accession>A0A543I6T0</accession>
<evidence type="ECO:0000313" key="3">
    <source>
        <dbReference type="EMBL" id="TQM66265.1"/>
    </source>
</evidence>
<dbReference type="SMART" id="SM00422">
    <property type="entry name" value="HTH_MERR"/>
    <property type="match status" value="1"/>
</dbReference>
<evidence type="ECO:0000313" key="4">
    <source>
        <dbReference type="Proteomes" id="UP000318331"/>
    </source>
</evidence>
<reference evidence="3 4" key="1">
    <citation type="submission" date="2019-06" db="EMBL/GenBank/DDBJ databases">
        <title>Sequencing the genomes of 1000 actinobacteria strains.</title>
        <authorList>
            <person name="Klenk H.-P."/>
        </authorList>
    </citation>
    <scope>NUCLEOTIDE SEQUENCE [LARGE SCALE GENOMIC DNA]</scope>
    <source>
        <strain evidence="3 4">DSM 18031</strain>
    </source>
</reference>
<dbReference type="GO" id="GO:0003700">
    <property type="term" value="F:DNA-binding transcription factor activity"/>
    <property type="evidence" value="ECO:0007669"/>
    <property type="project" value="InterPro"/>
</dbReference>
<dbReference type="Proteomes" id="UP000318331">
    <property type="component" value="Unassembled WGS sequence"/>
</dbReference>
<comment type="caution">
    <text evidence="3">The sequence shown here is derived from an EMBL/GenBank/DDBJ whole genome shotgun (WGS) entry which is preliminary data.</text>
</comment>
<dbReference type="PANTHER" id="PTHR30204:SF93">
    <property type="entry name" value="HTH MERR-TYPE DOMAIN-CONTAINING PROTEIN"/>
    <property type="match status" value="1"/>
</dbReference>
<protein>
    <submittedName>
        <fullName evidence="3">DNA-binding transcriptional MerR regulator</fullName>
    </submittedName>
</protein>
<dbReference type="OrthoDB" id="9802039at2"/>
<dbReference type="RefSeq" id="WP_141916438.1">
    <property type="nucleotide sequence ID" value="NZ_BAAAYS010000010.1"/>
</dbReference>
<organism evidence="3 4">
    <name type="scientific">Klugiella xanthotipulae</name>
    <dbReference type="NCBI Taxonomy" id="244735"/>
    <lineage>
        <taxon>Bacteria</taxon>
        <taxon>Bacillati</taxon>
        <taxon>Actinomycetota</taxon>
        <taxon>Actinomycetes</taxon>
        <taxon>Micrococcales</taxon>
        <taxon>Microbacteriaceae</taxon>
        <taxon>Klugiella</taxon>
    </lineage>
</organism>
<evidence type="ECO:0000259" key="2">
    <source>
        <dbReference type="PROSITE" id="PS50937"/>
    </source>
</evidence>
<name>A0A543I6T0_9MICO</name>
<gene>
    <name evidence="3" type="ORF">FB466_1102</name>
</gene>
<dbReference type="InterPro" id="IPR000551">
    <property type="entry name" value="MerR-type_HTH_dom"/>
</dbReference>
<dbReference type="InterPro" id="IPR047057">
    <property type="entry name" value="MerR_fam"/>
</dbReference>
<dbReference type="PROSITE" id="PS50937">
    <property type="entry name" value="HTH_MERR_2"/>
    <property type="match status" value="1"/>
</dbReference>
<dbReference type="SUPFAM" id="SSF46955">
    <property type="entry name" value="Putative DNA-binding domain"/>
    <property type="match status" value="1"/>
</dbReference>
<dbReference type="GO" id="GO:0003677">
    <property type="term" value="F:DNA binding"/>
    <property type="evidence" value="ECO:0007669"/>
    <property type="project" value="UniProtKB-KW"/>
</dbReference>
<dbReference type="PRINTS" id="PR00040">
    <property type="entry name" value="HTHMERR"/>
</dbReference>
<dbReference type="AlphaFoldDB" id="A0A543I6T0"/>
<feature type="domain" description="HTH merR-type" evidence="2">
    <location>
        <begin position="1"/>
        <end position="68"/>
    </location>
</feature>
<evidence type="ECO:0000256" key="1">
    <source>
        <dbReference type="ARBA" id="ARBA00023125"/>
    </source>
</evidence>